<sequence length="74" mass="8326">MVQTPEPELQPLLSEERPPFCLEGQVPLDGIPSLRHANRTTQLDVICKLPEGALNPTVYVIDEDIEQYLLLNTL</sequence>
<protein>
    <submittedName>
        <fullName evidence="1">Testosterone 17-beta-dehydrogenase 3-like</fullName>
    </submittedName>
</protein>
<keyword evidence="2" id="KW-1185">Reference proteome</keyword>
<gene>
    <name evidence="1" type="ORF">llap_21253</name>
</gene>
<dbReference type="EMBL" id="KZ520567">
    <property type="protein sequence ID" value="PKU28443.1"/>
    <property type="molecule type" value="Genomic_DNA"/>
</dbReference>
<accession>A0A2I0T3S5</accession>
<dbReference type="AlphaFoldDB" id="A0A2I0T3S5"/>
<evidence type="ECO:0000313" key="2">
    <source>
        <dbReference type="Proteomes" id="UP000233556"/>
    </source>
</evidence>
<evidence type="ECO:0000313" key="1">
    <source>
        <dbReference type="EMBL" id="PKU28443.1"/>
    </source>
</evidence>
<organism evidence="1 2">
    <name type="scientific">Limosa lapponica baueri</name>
    <dbReference type="NCBI Taxonomy" id="1758121"/>
    <lineage>
        <taxon>Eukaryota</taxon>
        <taxon>Metazoa</taxon>
        <taxon>Chordata</taxon>
        <taxon>Craniata</taxon>
        <taxon>Vertebrata</taxon>
        <taxon>Euteleostomi</taxon>
        <taxon>Archelosauria</taxon>
        <taxon>Archosauria</taxon>
        <taxon>Dinosauria</taxon>
        <taxon>Saurischia</taxon>
        <taxon>Theropoda</taxon>
        <taxon>Coelurosauria</taxon>
        <taxon>Aves</taxon>
        <taxon>Neognathae</taxon>
        <taxon>Neoaves</taxon>
        <taxon>Charadriiformes</taxon>
        <taxon>Scolopacidae</taxon>
        <taxon>Limosa</taxon>
    </lineage>
</organism>
<reference evidence="2" key="2">
    <citation type="submission" date="2017-12" db="EMBL/GenBank/DDBJ databases">
        <title>Genome sequence of the Bar-tailed Godwit (Limosa lapponica baueri).</title>
        <authorList>
            <person name="Lima N.C.B."/>
            <person name="Parody-Merino A.M."/>
            <person name="Battley P.F."/>
            <person name="Fidler A.E."/>
            <person name="Prosdocimi F."/>
        </authorList>
    </citation>
    <scope>NUCLEOTIDE SEQUENCE [LARGE SCALE GENOMIC DNA]</scope>
</reference>
<dbReference type="OrthoDB" id="9397975at2759"/>
<name>A0A2I0T3S5_LIMLA</name>
<dbReference type="Proteomes" id="UP000233556">
    <property type="component" value="Unassembled WGS sequence"/>
</dbReference>
<proteinExistence type="predicted"/>
<reference evidence="2" key="1">
    <citation type="submission" date="2017-11" db="EMBL/GenBank/DDBJ databases">
        <authorList>
            <person name="Lima N.C."/>
            <person name="Parody-Merino A.M."/>
            <person name="Battley P.F."/>
            <person name="Fidler A.E."/>
            <person name="Prosdocimi F."/>
        </authorList>
    </citation>
    <scope>NUCLEOTIDE SEQUENCE [LARGE SCALE GENOMIC DNA]</scope>
</reference>